<feature type="signal peptide" evidence="1">
    <location>
        <begin position="1"/>
        <end position="21"/>
    </location>
</feature>
<keyword evidence="1" id="KW-0732">Signal</keyword>
<evidence type="ECO:0000313" key="3">
    <source>
        <dbReference type="Proteomes" id="UP000527143"/>
    </source>
</evidence>
<evidence type="ECO:0000256" key="1">
    <source>
        <dbReference type="SAM" id="SignalP"/>
    </source>
</evidence>
<name>A0A840YA43_9SPHN</name>
<comment type="caution">
    <text evidence="2">The sequence shown here is derived from an EMBL/GenBank/DDBJ whole genome shotgun (WGS) entry which is preliminary data.</text>
</comment>
<dbReference type="AlphaFoldDB" id="A0A840YA43"/>
<dbReference type="EMBL" id="JACIJF010000002">
    <property type="protein sequence ID" value="MBB5709714.1"/>
    <property type="molecule type" value="Genomic_DNA"/>
</dbReference>
<dbReference type="RefSeq" id="WP_184084854.1">
    <property type="nucleotide sequence ID" value="NZ_JACIJF010000002.1"/>
</dbReference>
<feature type="chain" id="PRO_5032748804" evidence="1">
    <location>
        <begin position="22"/>
        <end position="150"/>
    </location>
</feature>
<organism evidence="2 3">
    <name type="scientific">Sphingomonas xinjiangensis</name>
    <dbReference type="NCBI Taxonomy" id="643568"/>
    <lineage>
        <taxon>Bacteria</taxon>
        <taxon>Pseudomonadati</taxon>
        <taxon>Pseudomonadota</taxon>
        <taxon>Alphaproteobacteria</taxon>
        <taxon>Sphingomonadales</taxon>
        <taxon>Sphingomonadaceae</taxon>
        <taxon>Sphingomonas</taxon>
    </lineage>
</organism>
<dbReference type="Proteomes" id="UP000527143">
    <property type="component" value="Unassembled WGS sequence"/>
</dbReference>
<accession>A0A840YA43</accession>
<sequence length="150" mass="16250">MLNPIIVASGLLLLFAPSAQPMGSPWDMAAHALQQRATVHVPRVTVTTTTIILREPRPTPLLEKKAGKCVKVEKLAGFTVNRFDSVDLLLKDGGQLRARLGARCPALGFYSGFYVKPNPDKKICAGRDAFRSRTGRSCGIQSFAKLVASD</sequence>
<keyword evidence="3" id="KW-1185">Reference proteome</keyword>
<evidence type="ECO:0000313" key="2">
    <source>
        <dbReference type="EMBL" id="MBB5709714.1"/>
    </source>
</evidence>
<reference evidence="2 3" key="1">
    <citation type="submission" date="2020-08" db="EMBL/GenBank/DDBJ databases">
        <title>Genomic Encyclopedia of Type Strains, Phase IV (KMG-IV): sequencing the most valuable type-strain genomes for metagenomic binning, comparative biology and taxonomic classification.</title>
        <authorList>
            <person name="Goeker M."/>
        </authorList>
    </citation>
    <scope>NUCLEOTIDE SEQUENCE [LARGE SCALE GENOMIC DNA]</scope>
    <source>
        <strain evidence="2 3">DSM 26736</strain>
    </source>
</reference>
<protein>
    <submittedName>
        <fullName evidence="2">Uncharacterized protein</fullName>
    </submittedName>
</protein>
<proteinExistence type="predicted"/>
<gene>
    <name evidence="2" type="ORF">FHT02_000936</name>
</gene>